<accession>A0AAJ4XQK0</accession>
<dbReference type="Gene3D" id="3.40.50.1000">
    <property type="entry name" value="HAD superfamily/HAD-like"/>
    <property type="match status" value="1"/>
</dbReference>
<sequence>MSAPYHHPHHDYHRVSASLPHNNNNNNNNRQWMHNSEHQTQSQHLSYYQPYHHISYAQDYQRGYDTQYYNARHHTRAYDHASTSSSGYDSSWQHSCYSSRYPEYQDEYHAAHSYNASYTQAAHNYAAAQPPHAASPPSNYDCNTAAADVKSIQRVPVAPKKMRQASVAAAAATAATAAQSRSSQHPHADFSPPYYHTQPYNYPPQVGPARNHFHQSRDHHSCTRASRYQPYNTTPQASGSDSCTSTHPSSFNHYTSALRLAAQMAFGQAQFMRSQPRPEYMIQANTPSQTLTEEEAKHRKLLVVLDLNGTLVFRAKSGNGRALDSVRAVPRPYLSCFLQYCLGLSSINTTIFADQVERAKEVEIAQRPHGSQFWANAPQQSRGPTTSVLEPHSKGQAEVVVWSSAQPYNVDSMVLASFDQAVRSRILRVWARDTLVPARFYQHKAESIKDLEVVWAELNAFANNLGSPGRILAEDRHQADQLRPDAILACTNLNDSTKQQQKAEKAKLQKENQPMSAALKAAKRAQELGPWSWENTVLVDDSVTKARLQPWNHLLIPEYDKVEAGRMKKFIRQELATCRFAIDEQSGSAELEYDSDLSLTQDKAASMSTTNNHVSCANKKPMPESRLDDVLLQTIGVLETLRYQSNVCAFIYSGGIQGYGQERSKVILTQEEYKERVEKVNTPEYWAHKGRQICDKLGIEVKAWAMGASSTSALV</sequence>
<dbReference type="AlphaFoldDB" id="A0AAJ4XQK0"/>
<dbReference type="SUPFAM" id="SSF56784">
    <property type="entry name" value="HAD-like"/>
    <property type="match status" value="1"/>
</dbReference>
<dbReference type="InterPro" id="IPR036412">
    <property type="entry name" value="HAD-like_sf"/>
</dbReference>
<dbReference type="PANTHER" id="PTHR12210">
    <property type="entry name" value="DULLARD PROTEIN PHOSPHATASE"/>
    <property type="match status" value="1"/>
</dbReference>
<keyword evidence="4" id="KW-1185">Reference proteome</keyword>
<dbReference type="InterPro" id="IPR023214">
    <property type="entry name" value="HAD_sf"/>
</dbReference>
<reference evidence="3" key="1">
    <citation type="submission" date="2023-10" db="EMBL/GenBank/DDBJ databases">
        <authorList>
            <person name="Guldener U."/>
        </authorList>
    </citation>
    <scope>NUCLEOTIDE SEQUENCE</scope>
    <source>
        <strain evidence="3">Mp4</strain>
    </source>
</reference>
<evidence type="ECO:0000313" key="4">
    <source>
        <dbReference type="Proteomes" id="UP001294444"/>
    </source>
</evidence>
<protein>
    <recommendedName>
        <fullName evidence="2">FCP1 homology domain-containing protein</fullName>
    </recommendedName>
</protein>
<feature type="compositionally biased region" description="Polar residues" evidence="1">
    <location>
        <begin position="30"/>
        <end position="43"/>
    </location>
</feature>
<feature type="domain" description="FCP1 homology" evidence="2">
    <location>
        <begin position="299"/>
        <end position="565"/>
    </location>
</feature>
<dbReference type="InterPro" id="IPR004274">
    <property type="entry name" value="FCP1_dom"/>
</dbReference>
<feature type="region of interest" description="Disordered" evidence="1">
    <location>
        <begin position="177"/>
        <end position="198"/>
    </location>
</feature>
<proteinExistence type="predicted"/>
<feature type="compositionally biased region" description="Basic residues" evidence="1">
    <location>
        <begin position="1"/>
        <end position="12"/>
    </location>
</feature>
<organism evidence="3 4">
    <name type="scientific">Melanopsichium pennsylvanicum</name>
    <dbReference type="NCBI Taxonomy" id="63383"/>
    <lineage>
        <taxon>Eukaryota</taxon>
        <taxon>Fungi</taxon>
        <taxon>Dikarya</taxon>
        <taxon>Basidiomycota</taxon>
        <taxon>Ustilaginomycotina</taxon>
        <taxon>Ustilaginomycetes</taxon>
        <taxon>Ustilaginales</taxon>
        <taxon>Ustilaginaceae</taxon>
        <taxon>Melanopsichium</taxon>
    </lineage>
</organism>
<evidence type="ECO:0000256" key="1">
    <source>
        <dbReference type="SAM" id="MobiDB-lite"/>
    </source>
</evidence>
<evidence type="ECO:0000313" key="3">
    <source>
        <dbReference type="EMBL" id="SNX86493.1"/>
    </source>
</evidence>
<dbReference type="EMBL" id="OAPG01000014">
    <property type="protein sequence ID" value="SNX86493.1"/>
    <property type="molecule type" value="Genomic_DNA"/>
</dbReference>
<evidence type="ECO:0000259" key="2">
    <source>
        <dbReference type="SMART" id="SM00577"/>
    </source>
</evidence>
<dbReference type="InterPro" id="IPR050365">
    <property type="entry name" value="TIM50"/>
</dbReference>
<dbReference type="Proteomes" id="UP001294444">
    <property type="component" value="Unassembled WGS sequence"/>
</dbReference>
<name>A0AAJ4XQK0_9BASI</name>
<gene>
    <name evidence="3" type="ORF">MEPE_05202</name>
</gene>
<dbReference type="SMART" id="SM00577">
    <property type="entry name" value="CPDc"/>
    <property type="match status" value="1"/>
</dbReference>
<feature type="region of interest" description="Disordered" evidence="1">
    <location>
        <begin position="1"/>
        <end position="43"/>
    </location>
</feature>
<comment type="caution">
    <text evidence="3">The sequence shown here is derived from an EMBL/GenBank/DDBJ whole genome shotgun (WGS) entry which is preliminary data.</text>
</comment>